<reference evidence="7" key="1">
    <citation type="submission" date="2016-10" db="EMBL/GenBank/DDBJ databases">
        <authorList>
            <person name="Varghese N."/>
        </authorList>
    </citation>
    <scope>NUCLEOTIDE SEQUENCE [LARGE SCALE GENOMIC DNA]</scope>
    <source>
        <strain evidence="7">DSM 44719</strain>
    </source>
</reference>
<accession>A0A1H4W570</accession>
<keyword evidence="6" id="KW-0378">Hydrolase</keyword>
<gene>
    <name evidence="6" type="ORF">SAMN04490220_2821</name>
</gene>
<dbReference type="EMBL" id="FNTL01000004">
    <property type="protein sequence ID" value="SEC87704.1"/>
    <property type="molecule type" value="Genomic_DNA"/>
</dbReference>
<feature type="chain" id="PRO_5039610363" evidence="5">
    <location>
        <begin position="27"/>
        <end position="484"/>
    </location>
</feature>
<dbReference type="PANTHER" id="PTHR30168:SF0">
    <property type="entry name" value="INNER MEMBRANE PROTEIN"/>
    <property type="match status" value="1"/>
</dbReference>
<evidence type="ECO:0000313" key="6">
    <source>
        <dbReference type="EMBL" id="SEC87704.1"/>
    </source>
</evidence>
<dbReference type="Proteomes" id="UP000183407">
    <property type="component" value="Unassembled WGS sequence"/>
</dbReference>
<evidence type="ECO:0000256" key="1">
    <source>
        <dbReference type="ARBA" id="ARBA00004167"/>
    </source>
</evidence>
<dbReference type="InterPro" id="IPR007343">
    <property type="entry name" value="Uncharacterised_pept_Zn_put"/>
</dbReference>
<dbReference type="AlphaFoldDB" id="A0A1H4W570"/>
<keyword evidence="4" id="KW-0472">Membrane</keyword>
<protein>
    <submittedName>
        <fullName evidence="6">Predicted metalloprotease</fullName>
    </submittedName>
</protein>
<dbReference type="GO" id="GO:0016020">
    <property type="term" value="C:membrane"/>
    <property type="evidence" value="ECO:0007669"/>
    <property type="project" value="UniProtKB-SubCell"/>
</dbReference>
<evidence type="ECO:0000256" key="4">
    <source>
        <dbReference type="ARBA" id="ARBA00023136"/>
    </source>
</evidence>
<keyword evidence="6" id="KW-0482">Metalloprotease</keyword>
<proteinExistence type="predicted"/>
<evidence type="ECO:0000256" key="2">
    <source>
        <dbReference type="ARBA" id="ARBA00022692"/>
    </source>
</evidence>
<feature type="signal peptide" evidence="5">
    <location>
        <begin position="1"/>
        <end position="26"/>
    </location>
</feature>
<comment type="subcellular location">
    <subcellularLocation>
        <location evidence="1">Membrane</location>
        <topology evidence="1">Single-pass membrane protein</topology>
    </subcellularLocation>
</comment>
<dbReference type="PANTHER" id="PTHR30168">
    <property type="entry name" value="PUTATIVE MEMBRANE PROTEIN YPFJ"/>
    <property type="match status" value="1"/>
</dbReference>
<dbReference type="GO" id="GO:0006508">
    <property type="term" value="P:proteolysis"/>
    <property type="evidence" value="ECO:0007669"/>
    <property type="project" value="UniProtKB-KW"/>
</dbReference>
<dbReference type="SUPFAM" id="SSF55486">
    <property type="entry name" value="Metalloproteases ('zincins'), catalytic domain"/>
    <property type="match status" value="1"/>
</dbReference>
<keyword evidence="6" id="KW-0645">Protease</keyword>
<organism evidence="6 7">
    <name type="scientific">Rhodococcus jostii</name>
    <dbReference type="NCBI Taxonomy" id="132919"/>
    <lineage>
        <taxon>Bacteria</taxon>
        <taxon>Bacillati</taxon>
        <taxon>Actinomycetota</taxon>
        <taxon>Actinomycetes</taxon>
        <taxon>Mycobacteriales</taxon>
        <taxon>Nocardiaceae</taxon>
        <taxon>Rhodococcus</taxon>
    </lineage>
</organism>
<keyword evidence="3" id="KW-1133">Transmembrane helix</keyword>
<dbReference type="PROSITE" id="PS51257">
    <property type="entry name" value="PROKAR_LIPOPROTEIN"/>
    <property type="match status" value="1"/>
</dbReference>
<name>A0A1H4W570_RHOJO</name>
<sequence length="484" mass="51534">MLTRRRQWAASMGVLAVTAVVLSGCARSIDGDAASIYDDPFKVAGLDATSGPSGARKGVPDADLPVTGTDGGEIDTMVANAVSDIEDYWRIQFPALFQRDFEPVEELISWDPREADGPRFCGDSTEELLNAGYCTTDHTIGWDRTLLLPEVVEKFGVVAAVFVLAHEYGHAVQTKAGIADEGVGGDIVREQQADCLAGAFMRHIAEDKAPHFTLNTSDGLNKVLASAVAIGDTDPNDPDNVHGSAFERVTATQIGFTDGPAPCTRIDEKEIDSRRADLPQRFADESDDGELPVTEESLESFFTSFQQIFDLDDPPALQLDGADLDCADADVTEPVSYCPATNTIGVSVDALAERGTPGHLGRRELFPTNLTGDYNAYVLLASRYTLALQRDRGDDLHSPQTALRAACLSGVITTALSPDNPATLEAGSVWLSPGDLDEAVSGLLTDGLAASDVNGETVPSGFSRVDAFRTGVLGGEQACEGRYR</sequence>
<dbReference type="GO" id="GO:0008237">
    <property type="term" value="F:metallopeptidase activity"/>
    <property type="evidence" value="ECO:0007669"/>
    <property type="project" value="UniProtKB-KW"/>
</dbReference>
<keyword evidence="2" id="KW-0812">Transmembrane</keyword>
<evidence type="ECO:0000256" key="3">
    <source>
        <dbReference type="ARBA" id="ARBA00022989"/>
    </source>
</evidence>
<evidence type="ECO:0000256" key="5">
    <source>
        <dbReference type="SAM" id="SignalP"/>
    </source>
</evidence>
<evidence type="ECO:0000313" key="7">
    <source>
        <dbReference type="Proteomes" id="UP000183407"/>
    </source>
</evidence>
<dbReference type="Pfam" id="PF04228">
    <property type="entry name" value="Zn_peptidase"/>
    <property type="match status" value="1"/>
</dbReference>
<keyword evidence="5" id="KW-0732">Signal</keyword>